<keyword evidence="3" id="KW-1185">Reference proteome</keyword>
<accession>A0AA96LPA6</accession>
<sequence length="98" mass="10897">MSIMIVLLIILIPPVMGICSWLFEIGRHVFAGAAVLSAYIVGIVISLAIHDILRDDTVFMTNIHVVFTNTLFLFCGAYLGAYGIYVLLLHFLKGLRKE</sequence>
<evidence type="ECO:0000313" key="2">
    <source>
        <dbReference type="EMBL" id="WNR45737.1"/>
    </source>
</evidence>
<feature type="transmembrane region" description="Helical" evidence="1">
    <location>
        <begin position="70"/>
        <end position="92"/>
    </location>
</feature>
<dbReference type="KEGG" id="proo:MJB10_06450"/>
<evidence type="ECO:0000256" key="1">
    <source>
        <dbReference type="SAM" id="Phobius"/>
    </source>
</evidence>
<dbReference type="RefSeq" id="WP_314802730.1">
    <property type="nucleotide sequence ID" value="NZ_CP130319.1"/>
</dbReference>
<organism evidence="2 3">
    <name type="scientific">Paenibacillus roseopurpureus</name>
    <dbReference type="NCBI Taxonomy" id="2918901"/>
    <lineage>
        <taxon>Bacteria</taxon>
        <taxon>Bacillati</taxon>
        <taxon>Bacillota</taxon>
        <taxon>Bacilli</taxon>
        <taxon>Bacillales</taxon>
        <taxon>Paenibacillaceae</taxon>
        <taxon>Paenibacillus</taxon>
    </lineage>
</organism>
<name>A0AA96LPA6_9BACL</name>
<feature type="transmembrane region" description="Helical" evidence="1">
    <location>
        <begin position="27"/>
        <end position="49"/>
    </location>
</feature>
<dbReference type="Proteomes" id="UP001304650">
    <property type="component" value="Chromosome"/>
</dbReference>
<protein>
    <submittedName>
        <fullName evidence="2">Transposase</fullName>
    </submittedName>
</protein>
<keyword evidence="1" id="KW-0812">Transmembrane</keyword>
<keyword evidence="1" id="KW-1133">Transmembrane helix</keyword>
<keyword evidence="1" id="KW-0472">Membrane</keyword>
<gene>
    <name evidence="2" type="ORF">MJB10_06450</name>
</gene>
<reference evidence="2" key="1">
    <citation type="submission" date="2022-02" db="EMBL/GenBank/DDBJ databases">
        <title>Paenibacillus sp. MBLB1832 Whole Genome Shotgun Sequencing.</title>
        <authorList>
            <person name="Hwang C.Y."/>
            <person name="Cho E.-S."/>
            <person name="Seo M.-J."/>
        </authorList>
    </citation>
    <scope>NUCLEOTIDE SEQUENCE</scope>
    <source>
        <strain evidence="2">MBLB1832</strain>
    </source>
</reference>
<dbReference type="EMBL" id="CP130319">
    <property type="protein sequence ID" value="WNR45737.1"/>
    <property type="molecule type" value="Genomic_DNA"/>
</dbReference>
<dbReference type="AlphaFoldDB" id="A0AA96LPA6"/>
<evidence type="ECO:0000313" key="3">
    <source>
        <dbReference type="Proteomes" id="UP001304650"/>
    </source>
</evidence>
<proteinExistence type="predicted"/>